<dbReference type="Pfam" id="PF00092">
    <property type="entry name" value="VWA"/>
    <property type="match status" value="1"/>
</dbReference>
<dbReference type="Gene3D" id="3.40.50.410">
    <property type="entry name" value="von Willebrand factor, type A domain"/>
    <property type="match status" value="1"/>
</dbReference>
<evidence type="ECO:0000313" key="3">
    <source>
        <dbReference type="EMBL" id="SEH38490.1"/>
    </source>
</evidence>
<evidence type="ECO:0000256" key="1">
    <source>
        <dbReference type="SAM" id="Phobius"/>
    </source>
</evidence>
<name>A0A1H6HRI4_RUMFL</name>
<sequence>MNKSKSPVIIAVIGALVTMILIIVVINSNSSKKEGKKAPVSQKNVTETLESCLKSIKVTNAEKVKGTVDYSDKGAANLPNINTKYPLTVQGTGDVDIEIFSTSEKAGKNNNGWLNEVAEEFNKQGNRLSNGKSMSVSVRSIASGASCDYITNNVYIPQAYTPSNELFGELAVENGAKLKLEAESLVSNVAGIAISRTAASTLKSKYGNVSFETIVDAVVSGELQMGYTYPYTSATGLNFLVNALQHFDGSDMLSSAAIEKFQQLQKGIPFVCYTTDQMVNAMQSGTLQAGVVEYQAYTNSPVLKGGYDFVPFGYKHSNPLYSVGELTPDQQETLSAFLKFALSDGPQAHAREYGFDPDNSFSYNTSKLSGSDIISAQRLWKEEKDSGTPTVALFIADVSGSMGGDPLARLKESLLEASKNIKPDNYVGLLSYSDNVSLELPISQFTLEQQSYFAGAVERMRTGGNTATYDALLVGVDLINQYKQTVPDAKAMIFLLSDGQCNEGYDYKTAADIVDYYGIPIYTIGYNEDIESLKDLSSINEAVYIDADNDDVVYELAALFNAQM</sequence>
<dbReference type="InterPro" id="IPR051266">
    <property type="entry name" value="CLCR"/>
</dbReference>
<dbReference type="AlphaFoldDB" id="A0A1H6HRI4"/>
<feature type="domain" description="VWFA" evidence="2">
    <location>
        <begin position="391"/>
        <end position="564"/>
    </location>
</feature>
<dbReference type="PANTHER" id="PTHR10579">
    <property type="entry name" value="CALCIUM-ACTIVATED CHLORIDE CHANNEL REGULATOR"/>
    <property type="match status" value="1"/>
</dbReference>
<dbReference type="EMBL" id="FNWV01000001">
    <property type="protein sequence ID" value="SEH38490.1"/>
    <property type="molecule type" value="Genomic_DNA"/>
</dbReference>
<dbReference type="PANTHER" id="PTHR10579:SF43">
    <property type="entry name" value="ZINC FINGER (C3HC4-TYPE RING FINGER) FAMILY PROTEIN"/>
    <property type="match status" value="1"/>
</dbReference>
<dbReference type="OrthoDB" id="1814775at2"/>
<evidence type="ECO:0000259" key="2">
    <source>
        <dbReference type="PROSITE" id="PS50234"/>
    </source>
</evidence>
<dbReference type="InterPro" id="IPR002035">
    <property type="entry name" value="VWF_A"/>
</dbReference>
<dbReference type="SMART" id="SM00327">
    <property type="entry name" value="VWA"/>
    <property type="match status" value="1"/>
</dbReference>
<protein>
    <submittedName>
        <fullName evidence="3">Ca-activated chloride channel family protein</fullName>
    </submittedName>
</protein>
<reference evidence="3 4" key="1">
    <citation type="submission" date="2016-10" db="EMBL/GenBank/DDBJ databases">
        <authorList>
            <person name="de Groot N.N."/>
        </authorList>
    </citation>
    <scope>NUCLEOTIDE SEQUENCE [LARGE SCALE GENOMIC DNA]</scope>
    <source>
        <strain evidence="3 4">YAD2003</strain>
    </source>
</reference>
<keyword evidence="1" id="KW-0472">Membrane</keyword>
<organism evidence="3 4">
    <name type="scientific">Ruminococcus flavefaciens</name>
    <dbReference type="NCBI Taxonomy" id="1265"/>
    <lineage>
        <taxon>Bacteria</taxon>
        <taxon>Bacillati</taxon>
        <taxon>Bacillota</taxon>
        <taxon>Clostridia</taxon>
        <taxon>Eubacteriales</taxon>
        <taxon>Oscillospiraceae</taxon>
        <taxon>Ruminococcus</taxon>
    </lineage>
</organism>
<dbReference type="InterPro" id="IPR036465">
    <property type="entry name" value="vWFA_dom_sf"/>
</dbReference>
<dbReference type="Proteomes" id="UP000183190">
    <property type="component" value="Unassembled WGS sequence"/>
</dbReference>
<feature type="transmembrane region" description="Helical" evidence="1">
    <location>
        <begin position="6"/>
        <end position="27"/>
    </location>
</feature>
<keyword evidence="1" id="KW-0812">Transmembrane</keyword>
<dbReference type="PROSITE" id="PS50234">
    <property type="entry name" value="VWFA"/>
    <property type="match status" value="1"/>
</dbReference>
<dbReference type="Pfam" id="PF13531">
    <property type="entry name" value="SBP_bac_11"/>
    <property type="match status" value="1"/>
</dbReference>
<keyword evidence="1" id="KW-1133">Transmembrane helix</keyword>
<proteinExistence type="predicted"/>
<gene>
    <name evidence="3" type="ORF">SAMN02910265_00240</name>
</gene>
<dbReference type="RefSeq" id="WP_074714081.1">
    <property type="nucleotide sequence ID" value="NZ_FNWV01000001.1"/>
</dbReference>
<dbReference type="SUPFAM" id="SSF53300">
    <property type="entry name" value="vWA-like"/>
    <property type="match status" value="1"/>
</dbReference>
<evidence type="ECO:0000313" key="4">
    <source>
        <dbReference type="Proteomes" id="UP000183190"/>
    </source>
</evidence>
<dbReference type="SUPFAM" id="SSF53850">
    <property type="entry name" value="Periplasmic binding protein-like II"/>
    <property type="match status" value="1"/>
</dbReference>
<accession>A0A1H6HRI4</accession>
<dbReference type="CDD" id="cd00198">
    <property type="entry name" value="vWFA"/>
    <property type="match status" value="1"/>
</dbReference>